<proteinExistence type="predicted"/>
<dbReference type="PANTHER" id="PTHR34146">
    <property type="entry name" value="POLYNUCLEOTIDYL TRANSFERASE, RIBONUCLEASE H-LIKE SUPERFAMILY PROTEIN-RELATED"/>
    <property type="match status" value="1"/>
</dbReference>
<dbReference type="Gramene" id="ESQ39612">
    <property type="protein sequence ID" value="ESQ39612"/>
    <property type="gene ID" value="EUTSA_v10001198mg"/>
</dbReference>
<dbReference type="eggNOG" id="KOG1075">
    <property type="taxonomic scope" value="Eukaryota"/>
</dbReference>
<name>V4LB60_EUTSA</name>
<dbReference type="Proteomes" id="UP000030689">
    <property type="component" value="Unassembled WGS sequence"/>
</dbReference>
<protein>
    <recommendedName>
        <fullName evidence="1">RNase H type-1 domain-containing protein</fullName>
    </recommendedName>
</protein>
<keyword evidence="3" id="KW-1185">Reference proteome</keyword>
<dbReference type="InterPro" id="IPR002156">
    <property type="entry name" value="RNaseH_domain"/>
</dbReference>
<accession>V4LB60</accession>
<evidence type="ECO:0000313" key="3">
    <source>
        <dbReference type="Proteomes" id="UP000030689"/>
    </source>
</evidence>
<evidence type="ECO:0000259" key="1">
    <source>
        <dbReference type="Pfam" id="PF13456"/>
    </source>
</evidence>
<dbReference type="InterPro" id="IPR044730">
    <property type="entry name" value="RNase_H-like_dom_plant"/>
</dbReference>
<dbReference type="GO" id="GO:0004523">
    <property type="term" value="F:RNA-DNA hybrid ribonuclease activity"/>
    <property type="evidence" value="ECO:0007669"/>
    <property type="project" value="InterPro"/>
</dbReference>
<dbReference type="EMBL" id="KI517465">
    <property type="protein sequence ID" value="ESQ39612.1"/>
    <property type="molecule type" value="Genomic_DNA"/>
</dbReference>
<evidence type="ECO:0000313" key="2">
    <source>
        <dbReference type="EMBL" id="ESQ39612.1"/>
    </source>
</evidence>
<dbReference type="GO" id="GO:0003676">
    <property type="term" value="F:nucleic acid binding"/>
    <property type="evidence" value="ECO:0007669"/>
    <property type="project" value="InterPro"/>
</dbReference>
<dbReference type="AlphaFoldDB" id="V4LB60"/>
<sequence>MQMVNLGGAPVKHGKAFAKCRVSKEVWNLSTLPSFSDVSWNSDQERAGIGWILCDEHDHPIVKGASSINPTLSSLEAEAIVLRDAVYQMIRLGYKKATFKGRLLRHLINFSSYNVPREANVVADGLARDERLCSKNYVISWL</sequence>
<dbReference type="KEGG" id="eus:EUTSA_v10001198mg"/>
<organism evidence="2 3">
    <name type="scientific">Eutrema salsugineum</name>
    <name type="common">Saltwater cress</name>
    <name type="synonym">Sisymbrium salsugineum</name>
    <dbReference type="NCBI Taxonomy" id="72664"/>
    <lineage>
        <taxon>Eukaryota</taxon>
        <taxon>Viridiplantae</taxon>
        <taxon>Streptophyta</taxon>
        <taxon>Embryophyta</taxon>
        <taxon>Tracheophyta</taxon>
        <taxon>Spermatophyta</taxon>
        <taxon>Magnoliopsida</taxon>
        <taxon>eudicotyledons</taxon>
        <taxon>Gunneridae</taxon>
        <taxon>Pentapetalae</taxon>
        <taxon>rosids</taxon>
        <taxon>malvids</taxon>
        <taxon>Brassicales</taxon>
        <taxon>Brassicaceae</taxon>
        <taxon>Eutremeae</taxon>
        <taxon>Eutrema</taxon>
    </lineage>
</organism>
<reference evidence="2 3" key="1">
    <citation type="journal article" date="2013" name="Front. Plant Sci.">
        <title>The Reference Genome of the Halophytic Plant Eutrema salsugineum.</title>
        <authorList>
            <person name="Yang R."/>
            <person name="Jarvis D.E."/>
            <person name="Chen H."/>
            <person name="Beilstein M.A."/>
            <person name="Grimwood J."/>
            <person name="Jenkins J."/>
            <person name="Shu S."/>
            <person name="Prochnik S."/>
            <person name="Xin M."/>
            <person name="Ma C."/>
            <person name="Schmutz J."/>
            <person name="Wing R.A."/>
            <person name="Mitchell-Olds T."/>
            <person name="Schumaker K.S."/>
            <person name="Wang X."/>
        </authorList>
    </citation>
    <scope>NUCLEOTIDE SEQUENCE [LARGE SCALE GENOMIC DNA]</scope>
</reference>
<dbReference type="OMA" id="DASWINQ"/>
<dbReference type="Pfam" id="PF13456">
    <property type="entry name" value="RVT_3"/>
    <property type="match status" value="1"/>
</dbReference>
<dbReference type="PANTHER" id="PTHR34146:SF3">
    <property type="entry name" value="POLYNUCLEOTIDYL TRANSFERASE, RIBONUCLEASE H-LIKE SUPERFAMILY PROTEIN"/>
    <property type="match status" value="1"/>
</dbReference>
<feature type="domain" description="RNase H type-1" evidence="1">
    <location>
        <begin position="36"/>
        <end position="101"/>
    </location>
</feature>
<dbReference type="CDD" id="cd06222">
    <property type="entry name" value="RNase_H_like"/>
    <property type="match status" value="1"/>
</dbReference>
<gene>
    <name evidence="2" type="ORF">EUTSA_v10001198mg</name>
</gene>